<dbReference type="PANTHER" id="PTHR22809">
    <property type="entry name" value="METHYLTRANSFERASE-RELATED"/>
    <property type="match status" value="1"/>
</dbReference>
<feature type="coiled-coil region" evidence="4">
    <location>
        <begin position="73"/>
        <end position="100"/>
    </location>
</feature>
<dbReference type="SUPFAM" id="SSF53335">
    <property type="entry name" value="S-adenosyl-L-methionine-dependent methyltransferases"/>
    <property type="match status" value="1"/>
</dbReference>
<keyword evidence="2" id="KW-0489">Methyltransferase</keyword>
<dbReference type="GO" id="GO:0032259">
    <property type="term" value="P:methylation"/>
    <property type="evidence" value="ECO:0007669"/>
    <property type="project" value="UniProtKB-KW"/>
</dbReference>
<gene>
    <name evidence="6" type="ORF">RND71_022092</name>
</gene>
<protein>
    <recommendedName>
        <fullName evidence="5">Methyltransferase domain-containing protein</fullName>
    </recommendedName>
</protein>
<evidence type="ECO:0000256" key="3">
    <source>
        <dbReference type="ARBA" id="ARBA00022679"/>
    </source>
</evidence>
<dbReference type="Gene3D" id="3.40.50.150">
    <property type="entry name" value="Vaccinia Virus protein VP39"/>
    <property type="match status" value="1"/>
</dbReference>
<reference evidence="6" key="1">
    <citation type="submission" date="2023-12" db="EMBL/GenBank/DDBJ databases">
        <title>Genome assembly of Anisodus tanguticus.</title>
        <authorList>
            <person name="Wang Y.-J."/>
        </authorList>
    </citation>
    <scope>NUCLEOTIDE SEQUENCE</scope>
    <source>
        <strain evidence="6">KB-2021</strain>
        <tissue evidence="6">Leaf</tissue>
    </source>
</reference>
<keyword evidence="7" id="KW-1185">Reference proteome</keyword>
<organism evidence="6 7">
    <name type="scientific">Anisodus tanguticus</name>
    <dbReference type="NCBI Taxonomy" id="243964"/>
    <lineage>
        <taxon>Eukaryota</taxon>
        <taxon>Viridiplantae</taxon>
        <taxon>Streptophyta</taxon>
        <taxon>Embryophyta</taxon>
        <taxon>Tracheophyta</taxon>
        <taxon>Spermatophyta</taxon>
        <taxon>Magnoliopsida</taxon>
        <taxon>eudicotyledons</taxon>
        <taxon>Gunneridae</taxon>
        <taxon>Pentapetalae</taxon>
        <taxon>asterids</taxon>
        <taxon>lamiids</taxon>
        <taxon>Solanales</taxon>
        <taxon>Solanaceae</taxon>
        <taxon>Solanoideae</taxon>
        <taxon>Hyoscyameae</taxon>
        <taxon>Anisodus</taxon>
    </lineage>
</organism>
<evidence type="ECO:0000256" key="2">
    <source>
        <dbReference type="ARBA" id="ARBA00022603"/>
    </source>
</evidence>
<sequence>MEQVPHSPFQWQILQVSSVSLTLVKLEWRYLLKEFPELASCGECSTVLEVGCGNGSTALPILRGNKSISLYACDCSEEALERAKENIEAANSALLAVKVSSRSRICAPQMQEAAVRKISPMQRYLPRTIAALGSRFCYLNIYAISSATSQDVESNHRMLLCLYGMTMLRFEPEQRVGYREYMRSDGTRSYFFFLDSVRDLFCGTGFTELELEYCCVQSVNRRNGKIMRRVWIHGKFQKPHLHVVRYLKLGAVLRSVYTMMVQFGLRSFSRVNYYCSSGREFNCEK</sequence>
<dbReference type="InterPro" id="IPR041698">
    <property type="entry name" value="Methyltransf_25"/>
</dbReference>
<evidence type="ECO:0000256" key="4">
    <source>
        <dbReference type="SAM" id="Coils"/>
    </source>
</evidence>
<evidence type="ECO:0000313" key="6">
    <source>
        <dbReference type="EMBL" id="KAK4359863.1"/>
    </source>
</evidence>
<dbReference type="CDD" id="cd02440">
    <property type="entry name" value="AdoMet_MTases"/>
    <property type="match status" value="1"/>
</dbReference>
<evidence type="ECO:0000256" key="1">
    <source>
        <dbReference type="ARBA" id="ARBA00009725"/>
    </source>
</evidence>
<dbReference type="GO" id="GO:0008757">
    <property type="term" value="F:S-adenosylmethionine-dependent methyltransferase activity"/>
    <property type="evidence" value="ECO:0007669"/>
    <property type="project" value="UniProtKB-ARBA"/>
</dbReference>
<dbReference type="EMBL" id="JAVYJV010000011">
    <property type="protein sequence ID" value="KAK4359863.1"/>
    <property type="molecule type" value="Genomic_DNA"/>
</dbReference>
<name>A0AAE1RXT5_9SOLA</name>
<proteinExistence type="inferred from homology"/>
<evidence type="ECO:0000313" key="7">
    <source>
        <dbReference type="Proteomes" id="UP001291623"/>
    </source>
</evidence>
<dbReference type="Proteomes" id="UP001291623">
    <property type="component" value="Unassembled WGS sequence"/>
</dbReference>
<keyword evidence="3" id="KW-0808">Transferase</keyword>
<dbReference type="Pfam" id="PF13649">
    <property type="entry name" value="Methyltransf_25"/>
    <property type="match status" value="1"/>
</dbReference>
<accession>A0AAE1RXT5</accession>
<dbReference type="GO" id="GO:0008173">
    <property type="term" value="F:RNA methyltransferase activity"/>
    <property type="evidence" value="ECO:0007669"/>
    <property type="project" value="UniProtKB-ARBA"/>
</dbReference>
<comment type="similarity">
    <text evidence="1">Belongs to the methyltransferase superfamily. METL family.</text>
</comment>
<keyword evidence="4" id="KW-0175">Coiled coil</keyword>
<evidence type="ECO:0000259" key="5">
    <source>
        <dbReference type="Pfam" id="PF13649"/>
    </source>
</evidence>
<comment type="caution">
    <text evidence="6">The sequence shown here is derived from an EMBL/GenBank/DDBJ whole genome shotgun (WGS) entry which is preliminary data.</text>
</comment>
<feature type="domain" description="Methyltransferase" evidence="5">
    <location>
        <begin position="47"/>
        <end position="92"/>
    </location>
</feature>
<dbReference type="InterPro" id="IPR026113">
    <property type="entry name" value="METTL2/6/8-like"/>
</dbReference>
<dbReference type="PANTHER" id="PTHR22809:SF14">
    <property type="entry name" value="TRNA N(3)-METHYLCYTIDINE METHYLTRANSFERASE"/>
    <property type="match status" value="1"/>
</dbReference>
<dbReference type="InterPro" id="IPR029063">
    <property type="entry name" value="SAM-dependent_MTases_sf"/>
</dbReference>
<dbReference type="AlphaFoldDB" id="A0AAE1RXT5"/>